<dbReference type="InterPro" id="IPR029044">
    <property type="entry name" value="Nucleotide-diphossugar_trans"/>
</dbReference>
<proteinExistence type="predicted"/>
<dbReference type="PANTHER" id="PTHR48090:SF7">
    <property type="entry name" value="RFBJ PROTEIN"/>
    <property type="match status" value="1"/>
</dbReference>
<sequence length="137" mass="15700">MKTLIAIPIFNEERYLRKVLSEIRQHTNADILVIDDGSTDSTPRILNSMRDLSVLHHGRNMGYGQSLIDAFDFSSRHRYDWVITMDCDEQHEPAALPEFIAAAQADDADIISGSRYLLSQSRKDEPPMDRRLINQLI</sequence>
<evidence type="ECO:0000313" key="2">
    <source>
        <dbReference type="EMBL" id="EQD69075.1"/>
    </source>
</evidence>
<reference evidence="2" key="1">
    <citation type="submission" date="2013-08" db="EMBL/GenBank/DDBJ databases">
        <authorList>
            <person name="Mendez C."/>
            <person name="Richter M."/>
            <person name="Ferrer M."/>
            <person name="Sanchez J."/>
        </authorList>
    </citation>
    <scope>NUCLEOTIDE SEQUENCE</scope>
</reference>
<evidence type="ECO:0000259" key="1">
    <source>
        <dbReference type="Pfam" id="PF00535"/>
    </source>
</evidence>
<dbReference type="InterPro" id="IPR050256">
    <property type="entry name" value="Glycosyltransferase_2"/>
</dbReference>
<protein>
    <submittedName>
        <fullName evidence="2">Dolichyl-phosphate mannose synthase</fullName>
    </submittedName>
</protein>
<dbReference type="InterPro" id="IPR001173">
    <property type="entry name" value="Glyco_trans_2-like"/>
</dbReference>
<name>T1CKY5_9ZZZZ</name>
<dbReference type="Gene3D" id="3.90.550.10">
    <property type="entry name" value="Spore Coat Polysaccharide Biosynthesis Protein SpsA, Chain A"/>
    <property type="match status" value="1"/>
</dbReference>
<feature type="non-terminal residue" evidence="2">
    <location>
        <position position="137"/>
    </location>
</feature>
<dbReference type="AlphaFoldDB" id="T1CKY5"/>
<gene>
    <name evidence="2" type="ORF">B1A_07045</name>
</gene>
<reference evidence="2" key="2">
    <citation type="journal article" date="2014" name="ISME J.">
        <title>Microbial stratification in low pH oxic and suboxic macroscopic growths along an acid mine drainage.</title>
        <authorList>
            <person name="Mendez-Garcia C."/>
            <person name="Mesa V."/>
            <person name="Sprenger R.R."/>
            <person name="Richter M."/>
            <person name="Diez M.S."/>
            <person name="Solano J."/>
            <person name="Bargiela R."/>
            <person name="Golyshina O.V."/>
            <person name="Manteca A."/>
            <person name="Ramos J.L."/>
            <person name="Gallego J.R."/>
            <person name="Llorente I."/>
            <person name="Martins Dos Santos V.A."/>
            <person name="Jensen O.N."/>
            <person name="Pelaez A.I."/>
            <person name="Sanchez J."/>
            <person name="Ferrer M."/>
        </authorList>
    </citation>
    <scope>NUCLEOTIDE SEQUENCE</scope>
</reference>
<comment type="caution">
    <text evidence="2">The sequence shown here is derived from an EMBL/GenBank/DDBJ whole genome shotgun (WGS) entry which is preliminary data.</text>
</comment>
<organism evidence="2">
    <name type="scientific">mine drainage metagenome</name>
    <dbReference type="NCBI Taxonomy" id="410659"/>
    <lineage>
        <taxon>unclassified sequences</taxon>
        <taxon>metagenomes</taxon>
        <taxon>ecological metagenomes</taxon>
    </lineage>
</organism>
<dbReference type="Pfam" id="PF00535">
    <property type="entry name" value="Glycos_transf_2"/>
    <property type="match status" value="1"/>
</dbReference>
<feature type="domain" description="Glycosyltransferase 2-like" evidence="1">
    <location>
        <begin position="5"/>
        <end position="130"/>
    </location>
</feature>
<dbReference type="EMBL" id="AUZX01005093">
    <property type="protein sequence ID" value="EQD69075.1"/>
    <property type="molecule type" value="Genomic_DNA"/>
</dbReference>
<accession>T1CKY5</accession>
<dbReference type="SUPFAM" id="SSF53448">
    <property type="entry name" value="Nucleotide-diphospho-sugar transferases"/>
    <property type="match status" value="1"/>
</dbReference>
<dbReference type="PANTHER" id="PTHR48090">
    <property type="entry name" value="UNDECAPRENYL-PHOSPHATE 4-DEOXY-4-FORMAMIDO-L-ARABINOSE TRANSFERASE-RELATED"/>
    <property type="match status" value="1"/>
</dbReference>
<dbReference type="CDD" id="cd04179">
    <property type="entry name" value="DPM_DPG-synthase_like"/>
    <property type="match status" value="1"/>
</dbReference>